<reference evidence="2 3" key="1">
    <citation type="submission" date="2019-03" db="EMBL/GenBank/DDBJ databases">
        <title>Genomic Encyclopedia of Archaeal and Bacterial Type Strains, Phase II (KMG-II): from individual species to whole genera.</title>
        <authorList>
            <person name="Goeker M."/>
        </authorList>
    </citation>
    <scope>NUCLEOTIDE SEQUENCE [LARGE SCALE GENOMIC DNA]</scope>
    <source>
        <strain evidence="2 3">DSM 45499</strain>
    </source>
</reference>
<dbReference type="EMBL" id="SOCP01000024">
    <property type="protein sequence ID" value="TDV40036.1"/>
    <property type="molecule type" value="Genomic_DNA"/>
</dbReference>
<comment type="caution">
    <text evidence="2">The sequence shown here is derived from an EMBL/GenBank/DDBJ whole genome shotgun (WGS) entry which is preliminary data.</text>
</comment>
<proteinExistence type="predicted"/>
<evidence type="ECO:0000256" key="1">
    <source>
        <dbReference type="SAM" id="Phobius"/>
    </source>
</evidence>
<evidence type="ECO:0000313" key="3">
    <source>
        <dbReference type="Proteomes" id="UP000294927"/>
    </source>
</evidence>
<gene>
    <name evidence="2" type="ORF">CLV71_12453</name>
</gene>
<keyword evidence="3" id="KW-1185">Reference proteome</keyword>
<feature type="transmembrane region" description="Helical" evidence="1">
    <location>
        <begin position="14"/>
        <end position="35"/>
    </location>
</feature>
<evidence type="ECO:0000313" key="2">
    <source>
        <dbReference type="EMBL" id="TDV40036.1"/>
    </source>
</evidence>
<sequence length="43" mass="4472">MGRPALPYPPRVELFVTSLLIAAALAGTVTLGLLATRIAGRHS</sequence>
<name>A0A4R7UY85_9PSEU</name>
<accession>A0A4R7UY85</accession>
<organism evidence="2 3">
    <name type="scientific">Actinophytocola oryzae</name>
    <dbReference type="NCBI Taxonomy" id="502181"/>
    <lineage>
        <taxon>Bacteria</taxon>
        <taxon>Bacillati</taxon>
        <taxon>Actinomycetota</taxon>
        <taxon>Actinomycetes</taxon>
        <taxon>Pseudonocardiales</taxon>
        <taxon>Pseudonocardiaceae</taxon>
    </lineage>
</organism>
<protein>
    <submittedName>
        <fullName evidence="2">Uncharacterized protein</fullName>
    </submittedName>
</protein>
<keyword evidence="1" id="KW-1133">Transmembrane helix</keyword>
<dbReference type="AlphaFoldDB" id="A0A4R7UY85"/>
<dbReference type="Proteomes" id="UP000294927">
    <property type="component" value="Unassembled WGS sequence"/>
</dbReference>
<keyword evidence="1" id="KW-0472">Membrane</keyword>
<keyword evidence="1" id="KW-0812">Transmembrane</keyword>